<proteinExistence type="predicted"/>
<dbReference type="InterPro" id="IPR047057">
    <property type="entry name" value="MerR_fam"/>
</dbReference>
<dbReference type="Gene3D" id="1.10.1660.10">
    <property type="match status" value="2"/>
</dbReference>
<keyword evidence="7" id="KW-1185">Reference proteome</keyword>
<dbReference type="SUPFAM" id="SSF46955">
    <property type="entry name" value="Putative DNA-binding domain"/>
    <property type="match status" value="2"/>
</dbReference>
<gene>
    <name evidence="6" type="ORF">AAFH96_07040</name>
</gene>
<dbReference type="Proteomes" id="UP001582793">
    <property type="component" value="Unassembled WGS sequence"/>
</dbReference>
<dbReference type="EMBL" id="JBCGDC010000014">
    <property type="protein sequence ID" value="MFB6392864.1"/>
    <property type="molecule type" value="Genomic_DNA"/>
</dbReference>
<keyword evidence="4" id="KW-0804">Transcription</keyword>
<dbReference type="Pfam" id="PF13411">
    <property type="entry name" value="MerR_1"/>
    <property type="match status" value="1"/>
</dbReference>
<evidence type="ECO:0000259" key="5">
    <source>
        <dbReference type="PROSITE" id="PS50937"/>
    </source>
</evidence>
<dbReference type="PROSITE" id="PS00552">
    <property type="entry name" value="HTH_MERR_1"/>
    <property type="match status" value="1"/>
</dbReference>
<evidence type="ECO:0000256" key="3">
    <source>
        <dbReference type="ARBA" id="ARBA00023125"/>
    </source>
</evidence>
<protein>
    <submittedName>
        <fullName evidence="6">MerR family transcriptional regulator</fullName>
    </submittedName>
</protein>
<dbReference type="RefSeq" id="WP_375733549.1">
    <property type="nucleotide sequence ID" value="NZ_JBCGDC010000014.1"/>
</dbReference>
<name>A0ABV5CLI7_9ACTN</name>
<dbReference type="PANTHER" id="PTHR30204">
    <property type="entry name" value="REDOX-CYCLING DRUG-SENSING TRANSCRIPTIONAL ACTIVATOR SOXR"/>
    <property type="match status" value="1"/>
</dbReference>
<sequence>MGHGRPADLGRAYGISAQTVRNYEHAGVIPAARRTPSGYRVYTPVHAGALGAYLALIPAYGYATAGTIMRAVLRDDLDAAFQVIDAGHAQLAGDRETLDSVEAAIDVLVGTPAARRPDRPLPVGAVAHRLGVTAATLRKWERAGILTPQRDRATRHRVYQADDVRDAELAHLLRRGGYPLAHIATVLEHVRGAGGAEPLASSLADWRRRLAGRGRAMLTAAARLDAFLCLPDESAT</sequence>
<dbReference type="InterPro" id="IPR009061">
    <property type="entry name" value="DNA-bd_dom_put_sf"/>
</dbReference>
<evidence type="ECO:0000313" key="7">
    <source>
        <dbReference type="Proteomes" id="UP001582793"/>
    </source>
</evidence>
<comment type="caution">
    <text evidence="6">The sequence shown here is derived from an EMBL/GenBank/DDBJ whole genome shotgun (WGS) entry which is preliminary data.</text>
</comment>
<reference evidence="6 7" key="1">
    <citation type="submission" date="2024-04" db="EMBL/GenBank/DDBJ databases">
        <title>Polymorphospora sp. isolated from Baiyangdian Lake in Xiong'an New Area.</title>
        <authorList>
            <person name="Zhang X."/>
            <person name="Liu J."/>
        </authorList>
    </citation>
    <scope>NUCLEOTIDE SEQUENCE [LARGE SCALE GENOMIC DNA]</scope>
    <source>
        <strain evidence="6 7">2-325</strain>
    </source>
</reference>
<feature type="domain" description="HTH merR-type" evidence="5">
    <location>
        <begin position="120"/>
        <end position="189"/>
    </location>
</feature>
<dbReference type="SMART" id="SM00422">
    <property type="entry name" value="HTH_MERR"/>
    <property type="match status" value="2"/>
</dbReference>
<evidence type="ECO:0000256" key="2">
    <source>
        <dbReference type="ARBA" id="ARBA00023015"/>
    </source>
</evidence>
<keyword evidence="1" id="KW-0678">Repressor</keyword>
<evidence type="ECO:0000256" key="1">
    <source>
        <dbReference type="ARBA" id="ARBA00022491"/>
    </source>
</evidence>
<dbReference type="PANTHER" id="PTHR30204:SF69">
    <property type="entry name" value="MERR-FAMILY TRANSCRIPTIONAL REGULATOR"/>
    <property type="match status" value="1"/>
</dbReference>
<evidence type="ECO:0000313" key="6">
    <source>
        <dbReference type="EMBL" id="MFB6392864.1"/>
    </source>
</evidence>
<dbReference type="InterPro" id="IPR000551">
    <property type="entry name" value="MerR-type_HTH_dom"/>
</dbReference>
<evidence type="ECO:0000256" key="4">
    <source>
        <dbReference type="ARBA" id="ARBA00023163"/>
    </source>
</evidence>
<accession>A0ABV5CLI7</accession>
<keyword evidence="2" id="KW-0805">Transcription regulation</keyword>
<feature type="domain" description="HTH merR-type" evidence="5">
    <location>
        <begin position="11"/>
        <end position="43"/>
    </location>
</feature>
<dbReference type="PROSITE" id="PS50937">
    <property type="entry name" value="HTH_MERR_2"/>
    <property type="match status" value="2"/>
</dbReference>
<organism evidence="6 7">
    <name type="scientific">Polymorphospora lycopeni</name>
    <dbReference type="NCBI Taxonomy" id="3140240"/>
    <lineage>
        <taxon>Bacteria</taxon>
        <taxon>Bacillati</taxon>
        <taxon>Actinomycetota</taxon>
        <taxon>Actinomycetes</taxon>
        <taxon>Micromonosporales</taxon>
        <taxon>Micromonosporaceae</taxon>
        <taxon>Polymorphospora</taxon>
    </lineage>
</organism>
<keyword evidence="3" id="KW-0238">DNA-binding</keyword>
<dbReference type="Pfam" id="PF00376">
    <property type="entry name" value="MerR"/>
    <property type="match status" value="1"/>
</dbReference>